<keyword evidence="2" id="KW-0808">Transferase</keyword>
<proteinExistence type="predicted"/>
<dbReference type="PANTHER" id="PTHR47237:SF2">
    <property type="entry name" value="BLL4206 PROTEIN"/>
    <property type="match status" value="1"/>
</dbReference>
<dbReference type="InterPro" id="IPR016181">
    <property type="entry name" value="Acyl_CoA_acyltransferase"/>
</dbReference>
<organism evidence="2 3">
    <name type="scientific">Dyadobacter luticola</name>
    <dbReference type="NCBI Taxonomy" id="1979387"/>
    <lineage>
        <taxon>Bacteria</taxon>
        <taxon>Pseudomonadati</taxon>
        <taxon>Bacteroidota</taxon>
        <taxon>Cytophagia</taxon>
        <taxon>Cytophagales</taxon>
        <taxon>Spirosomataceae</taxon>
        <taxon>Dyadobacter</taxon>
    </lineage>
</organism>
<protein>
    <submittedName>
        <fullName evidence="2">GNAT family N-acetyltransferase</fullName>
    </submittedName>
</protein>
<dbReference type="InterPro" id="IPR041496">
    <property type="entry name" value="YitH/HolE_GNAT"/>
</dbReference>
<dbReference type="Pfam" id="PF00583">
    <property type="entry name" value="Acetyltransf_1"/>
    <property type="match status" value="1"/>
</dbReference>
<gene>
    <name evidence="2" type="ORF">FEN17_03640</name>
</gene>
<dbReference type="Pfam" id="PF18014">
    <property type="entry name" value="Acetyltransf_18"/>
    <property type="match status" value="1"/>
</dbReference>
<comment type="caution">
    <text evidence="2">The sequence shown here is derived from an EMBL/GenBank/DDBJ whole genome shotgun (WGS) entry which is preliminary data.</text>
</comment>
<dbReference type="SUPFAM" id="SSF55729">
    <property type="entry name" value="Acyl-CoA N-acyltransferases (Nat)"/>
    <property type="match status" value="1"/>
</dbReference>
<dbReference type="InterPro" id="IPR000182">
    <property type="entry name" value="GNAT_dom"/>
</dbReference>
<name>A0A5R9L2B3_9BACT</name>
<feature type="domain" description="N-acetyltransferase" evidence="1">
    <location>
        <begin position="2"/>
        <end position="139"/>
    </location>
</feature>
<dbReference type="PANTHER" id="PTHR47237">
    <property type="entry name" value="SLL0310 PROTEIN"/>
    <property type="match status" value="1"/>
</dbReference>
<sequence>MVSIRQMTIADLPLCRHLVTESGWNQLDADWLRALALEPDGCFVVEVNGEGVATATTARFENIAWIAMVLVDKKMRGQGIAKQLLQHTISYLRNLNVKTIRLDATALGQGLYEKLGFQGEYEVVRFAGILNVDLHFDQHIHELKSSISIRDFDFEITETAREELLQHLIDEAEKPFFYSTENKKIIGYAGYREGRNAVQIGPVIAVNPVAGNVLLNAIAAHFPGQNAFLDIPLDNKPAIDWAENNGFTEQRRFLRMYLGDKVNDQPESIWASFGPEKG</sequence>
<dbReference type="Gene3D" id="3.40.630.30">
    <property type="match status" value="1"/>
</dbReference>
<evidence type="ECO:0000313" key="3">
    <source>
        <dbReference type="Proteomes" id="UP000306402"/>
    </source>
</evidence>
<dbReference type="InterPro" id="IPR052729">
    <property type="entry name" value="Acyl/Acetyltrans_Enzymes"/>
</dbReference>
<dbReference type="Gene3D" id="3.40.630.90">
    <property type="match status" value="1"/>
</dbReference>
<dbReference type="CDD" id="cd04301">
    <property type="entry name" value="NAT_SF"/>
    <property type="match status" value="1"/>
</dbReference>
<dbReference type="GO" id="GO:0016747">
    <property type="term" value="F:acyltransferase activity, transferring groups other than amino-acyl groups"/>
    <property type="evidence" value="ECO:0007669"/>
    <property type="project" value="InterPro"/>
</dbReference>
<dbReference type="OrthoDB" id="1096234at2"/>
<evidence type="ECO:0000259" key="1">
    <source>
        <dbReference type="PROSITE" id="PS51186"/>
    </source>
</evidence>
<accession>A0A5R9L2B3</accession>
<dbReference type="Proteomes" id="UP000306402">
    <property type="component" value="Unassembled WGS sequence"/>
</dbReference>
<evidence type="ECO:0000313" key="2">
    <source>
        <dbReference type="EMBL" id="TLV02724.1"/>
    </source>
</evidence>
<dbReference type="EMBL" id="VCEJ01000002">
    <property type="protein sequence ID" value="TLV02724.1"/>
    <property type="molecule type" value="Genomic_DNA"/>
</dbReference>
<dbReference type="AlphaFoldDB" id="A0A5R9L2B3"/>
<keyword evidence="3" id="KW-1185">Reference proteome</keyword>
<dbReference type="PROSITE" id="PS51186">
    <property type="entry name" value="GNAT"/>
    <property type="match status" value="1"/>
</dbReference>
<reference evidence="2 3" key="1">
    <citation type="submission" date="2019-05" db="EMBL/GenBank/DDBJ databases">
        <authorList>
            <person name="Qu J.-H."/>
        </authorList>
    </citation>
    <scope>NUCLEOTIDE SEQUENCE [LARGE SCALE GENOMIC DNA]</scope>
    <source>
        <strain evidence="2 3">T17</strain>
    </source>
</reference>